<dbReference type="PATRIC" id="fig|742734.4.peg.1342"/>
<accession>A0A0J9CDZ1</accession>
<dbReference type="OrthoDB" id="2339329at2"/>
<evidence type="ECO:0000256" key="4">
    <source>
        <dbReference type="RuleBase" id="RU003690"/>
    </source>
</evidence>
<evidence type="ECO:0000313" key="6">
    <source>
        <dbReference type="Proteomes" id="UP000037392"/>
    </source>
</evidence>
<comment type="caution">
    <text evidence="5">The sequence shown here is derived from an EMBL/GenBank/DDBJ whole genome shotgun (WGS) entry which is preliminary data.</text>
</comment>
<dbReference type="FunFam" id="3.20.20.80:FF:000004">
    <property type="entry name" value="Beta-glucosidase 6-phospho-beta-glucosidase"/>
    <property type="match status" value="1"/>
</dbReference>
<protein>
    <recommendedName>
        <fullName evidence="7">6-phospho-beta-glucosidase</fullName>
    </recommendedName>
</protein>
<dbReference type="PANTHER" id="PTHR10353:SF122">
    <property type="entry name" value="6-PHOSPHO-BETA-GLUCOSIDASE ASCB-RELATED"/>
    <property type="match status" value="1"/>
</dbReference>
<sequence>MVKMQHKFPQGFLWGGAIAASQADGGFREDQKGMSIADFHPYRNIKNRDDRKEDSTIRNDENFLVIEPGLYYPKQHGVDFYHRFEEDLGLMEEMGFKAFRTSFDWSRIYPKGDEEEPNEAGLRYYDRLITSIRSHGMEPFMTISHYEMPVHLVKKYGGWLNRSLVDFFAAYCNTLFERYHGQIKYWIVFNQINLTTFNSLGILGNRAKNFMEAEYQGVHHQFLACARAKELAGKYKGQIRVGTMLSDKLAYPATCRPEDMLFNMRKNQMQYFFPDVQLRGSYPAYAFRFFEENHINIHIDPEDERLLRENPMDFLSTSYYYTKINDSLKNTYAPMDKSTNPYLEKTEWGWEIDPIGLRVNLNHYSDRYPGVPIYITENGYGAVDRLEKDGAVHDPYRIDYLRQHVIQMKEAIADGVPLKGYMMWTPMDIVSCSSAEMKKRYGLIYVDQDDEGNGSGQRYRKDSFYWYQKVIESNGEEL</sequence>
<dbReference type="InterPro" id="IPR001360">
    <property type="entry name" value="Glyco_hydro_1"/>
</dbReference>
<dbReference type="PRINTS" id="PR00131">
    <property type="entry name" value="GLHYDRLASE1"/>
</dbReference>
<evidence type="ECO:0000313" key="5">
    <source>
        <dbReference type="EMBL" id="KMW22714.1"/>
    </source>
</evidence>
<evidence type="ECO:0008006" key="7">
    <source>
        <dbReference type="Google" id="ProtNLM"/>
    </source>
</evidence>
<dbReference type="EMBL" id="ADLK01000008">
    <property type="protein sequence ID" value="KMW22714.1"/>
    <property type="molecule type" value="Genomic_DNA"/>
</dbReference>
<proteinExistence type="inferred from homology"/>
<gene>
    <name evidence="5" type="ORF">HMPREF9470_01249</name>
</gene>
<dbReference type="RefSeq" id="WP_048929426.1">
    <property type="nucleotide sequence ID" value="NZ_KQ235876.1"/>
</dbReference>
<dbReference type="Gene3D" id="3.20.20.80">
    <property type="entry name" value="Glycosidases"/>
    <property type="match status" value="1"/>
</dbReference>
<dbReference type="GO" id="GO:0016052">
    <property type="term" value="P:carbohydrate catabolic process"/>
    <property type="evidence" value="ECO:0007669"/>
    <property type="project" value="TreeGrafter"/>
</dbReference>
<dbReference type="GO" id="GO:0005829">
    <property type="term" value="C:cytosol"/>
    <property type="evidence" value="ECO:0007669"/>
    <property type="project" value="TreeGrafter"/>
</dbReference>
<dbReference type="InterPro" id="IPR017853">
    <property type="entry name" value="GH"/>
</dbReference>
<dbReference type="PANTHER" id="PTHR10353">
    <property type="entry name" value="GLYCOSYL HYDROLASE"/>
    <property type="match status" value="1"/>
</dbReference>
<evidence type="ECO:0000256" key="1">
    <source>
        <dbReference type="ARBA" id="ARBA00010838"/>
    </source>
</evidence>
<dbReference type="Pfam" id="PF00232">
    <property type="entry name" value="Glyco_hydro_1"/>
    <property type="match status" value="2"/>
</dbReference>
<dbReference type="GO" id="GO:0008422">
    <property type="term" value="F:beta-glucosidase activity"/>
    <property type="evidence" value="ECO:0007669"/>
    <property type="project" value="TreeGrafter"/>
</dbReference>
<dbReference type="SUPFAM" id="SSF51445">
    <property type="entry name" value="(Trans)glycosidases"/>
    <property type="match status" value="1"/>
</dbReference>
<name>A0A0J9CDZ1_9FIRM</name>
<evidence type="ECO:0000256" key="3">
    <source>
        <dbReference type="ARBA" id="ARBA00023295"/>
    </source>
</evidence>
<dbReference type="GeneID" id="93164696"/>
<reference evidence="5 6" key="1">
    <citation type="submission" date="2011-04" db="EMBL/GenBank/DDBJ databases">
        <title>The Genome Sequence of Clostridium citroniae WAL-19142.</title>
        <authorList>
            <consortium name="The Broad Institute Genome Sequencing Platform"/>
            <person name="Earl A."/>
            <person name="Ward D."/>
            <person name="Feldgarden M."/>
            <person name="Gevers D."/>
            <person name="Warren Y.A."/>
            <person name="Tyrrell K.L."/>
            <person name="Citron D.M."/>
            <person name="Goldstein E.J."/>
            <person name="Daigneault M."/>
            <person name="Allen-Vercoe E."/>
            <person name="Young S.K."/>
            <person name="Zeng Q."/>
            <person name="Gargeya S."/>
            <person name="Fitzgerald M."/>
            <person name="Haas B."/>
            <person name="Abouelleil A."/>
            <person name="Alvarado L."/>
            <person name="Arachchi H.M."/>
            <person name="Berlin A."/>
            <person name="Brown A."/>
            <person name="Chapman S.B."/>
            <person name="Chen Z."/>
            <person name="Dunbar C."/>
            <person name="Freedman E."/>
            <person name="Gearin G."/>
            <person name="Gellesch M."/>
            <person name="Goldberg J."/>
            <person name="Griggs A."/>
            <person name="Gujja S."/>
            <person name="Heilman E.R."/>
            <person name="Heiman D."/>
            <person name="Howarth C."/>
            <person name="Larson L."/>
            <person name="Lui A."/>
            <person name="MacDonald P.J."/>
            <person name="Mehta T."/>
            <person name="Montmayeur A."/>
            <person name="Murphy C."/>
            <person name="Neiman D."/>
            <person name="Pearson M."/>
            <person name="Priest M."/>
            <person name="Roberts A."/>
            <person name="Saif S."/>
            <person name="Shea T."/>
            <person name="Shenoy N."/>
            <person name="Sisk P."/>
            <person name="Stolte C."/>
            <person name="Sykes S."/>
            <person name="White J."/>
            <person name="Yandava C."/>
            <person name="Wortman J."/>
            <person name="Nusbaum C."/>
            <person name="Birren B."/>
        </authorList>
    </citation>
    <scope>NUCLEOTIDE SEQUENCE [LARGE SCALE GENOMIC DNA]</scope>
    <source>
        <strain evidence="5 6">WAL-19142</strain>
    </source>
</reference>
<comment type="similarity">
    <text evidence="1 4">Belongs to the glycosyl hydrolase 1 family.</text>
</comment>
<dbReference type="Proteomes" id="UP000037392">
    <property type="component" value="Unassembled WGS sequence"/>
</dbReference>
<organism evidence="5 6">
    <name type="scientific">[Clostridium] citroniae WAL-19142</name>
    <dbReference type="NCBI Taxonomy" id="742734"/>
    <lineage>
        <taxon>Bacteria</taxon>
        <taxon>Bacillati</taxon>
        <taxon>Bacillota</taxon>
        <taxon>Clostridia</taxon>
        <taxon>Lachnospirales</taxon>
        <taxon>Lachnospiraceae</taxon>
        <taxon>Enterocloster</taxon>
    </lineage>
</organism>
<dbReference type="AlphaFoldDB" id="A0A0J9CDZ1"/>
<evidence type="ECO:0000256" key="2">
    <source>
        <dbReference type="ARBA" id="ARBA00022801"/>
    </source>
</evidence>
<keyword evidence="2" id="KW-0378">Hydrolase</keyword>
<keyword evidence="3" id="KW-0326">Glycosidase</keyword>